<feature type="region of interest" description="Disordered" evidence="1">
    <location>
        <begin position="1"/>
        <end position="26"/>
    </location>
</feature>
<keyword evidence="3" id="KW-1185">Reference proteome</keyword>
<protein>
    <submittedName>
        <fullName evidence="2">Uncharacterized protein</fullName>
    </submittedName>
</protein>
<dbReference type="Proteomes" id="UP001168128">
    <property type="component" value="Unassembled WGS sequence"/>
</dbReference>
<evidence type="ECO:0000313" key="2">
    <source>
        <dbReference type="EMBL" id="MDO3425885.1"/>
    </source>
</evidence>
<organism evidence="2 3">
    <name type="scientific">Chryseobacterium urinae</name>
    <dbReference type="NCBI Taxonomy" id="3058400"/>
    <lineage>
        <taxon>Bacteria</taxon>
        <taxon>Pseudomonadati</taxon>
        <taxon>Bacteroidota</taxon>
        <taxon>Flavobacteriia</taxon>
        <taxon>Flavobacteriales</taxon>
        <taxon>Weeksellaceae</taxon>
        <taxon>Chryseobacterium group</taxon>
        <taxon>Chryseobacterium</taxon>
    </lineage>
</organism>
<comment type="caution">
    <text evidence="2">The sequence shown here is derived from an EMBL/GenBank/DDBJ whole genome shotgun (WGS) entry which is preliminary data.</text>
</comment>
<gene>
    <name evidence="2" type="ORF">QWT87_13370</name>
</gene>
<evidence type="ECO:0000256" key="1">
    <source>
        <dbReference type="SAM" id="MobiDB-lite"/>
    </source>
</evidence>
<accession>A0ABT8U6V6</accession>
<proteinExistence type="predicted"/>
<name>A0ABT8U6V6_9FLAO</name>
<reference evidence="2" key="1">
    <citation type="submission" date="2023-07" db="EMBL/GenBank/DDBJ databases">
        <title>AMR profile of multidrug- resistance Chryseobacterium gambrini related strain.</title>
        <authorList>
            <person name="Kirdat K."/>
            <person name="Bhatt A."/>
            <person name="Kuyare S."/>
            <person name="Yadav A."/>
        </authorList>
    </citation>
    <scope>NUCLEOTIDE SEQUENCE</scope>
    <source>
        <strain evidence="2">APV-1</strain>
    </source>
</reference>
<sequence length="98" mass="11495">MKKFKKASSAKRSNQLKKQNVLKNQNPKKSNGLLMIIKSEFVASILSTLIINPLFSFVTNHFPDLEFFQNVFNSQYLFDLLNFTHQCITWYVSKYLNN</sequence>
<feature type="compositionally biased region" description="Polar residues" evidence="1">
    <location>
        <begin position="12"/>
        <end position="26"/>
    </location>
</feature>
<evidence type="ECO:0000313" key="3">
    <source>
        <dbReference type="Proteomes" id="UP001168128"/>
    </source>
</evidence>
<dbReference type="RefSeq" id="WP_302716484.1">
    <property type="nucleotide sequence ID" value="NZ_JAULSJ010000020.1"/>
</dbReference>
<dbReference type="EMBL" id="JAULSJ010000020">
    <property type="protein sequence ID" value="MDO3425885.1"/>
    <property type="molecule type" value="Genomic_DNA"/>
</dbReference>